<dbReference type="PANTHER" id="PTHR24271">
    <property type="entry name" value="KALLIKREIN-RELATED"/>
    <property type="match status" value="1"/>
</dbReference>
<dbReference type="GO" id="GO:0005737">
    <property type="term" value="C:cytoplasm"/>
    <property type="evidence" value="ECO:0007669"/>
    <property type="project" value="TreeGrafter"/>
</dbReference>
<keyword evidence="3" id="KW-0378">Hydrolase</keyword>
<accession>A0A674J4W0</accession>
<evidence type="ECO:0000256" key="5">
    <source>
        <dbReference type="ARBA" id="ARBA00023145"/>
    </source>
</evidence>
<dbReference type="SMART" id="SM00020">
    <property type="entry name" value="Tryp_SPc"/>
    <property type="match status" value="1"/>
</dbReference>
<evidence type="ECO:0000313" key="8">
    <source>
        <dbReference type="Ensembl" id="ENSTMTP00000015578.1"/>
    </source>
</evidence>
<evidence type="ECO:0000256" key="4">
    <source>
        <dbReference type="ARBA" id="ARBA00022825"/>
    </source>
</evidence>
<dbReference type="FunFam" id="2.40.10.10:FF:000014">
    <property type="entry name" value="Complement factor D"/>
    <property type="match status" value="1"/>
</dbReference>
<dbReference type="GeneTree" id="ENSGT01030000234551"/>
<dbReference type="PANTHER" id="PTHR24271:SF81">
    <property type="entry name" value="GRANZYME B"/>
    <property type="match status" value="1"/>
</dbReference>
<dbReference type="FunFam" id="2.40.10.10:FF:000372">
    <property type="entry name" value="Myeloblastin"/>
    <property type="match status" value="1"/>
</dbReference>
<evidence type="ECO:0000256" key="1">
    <source>
        <dbReference type="ARBA" id="ARBA00022670"/>
    </source>
</evidence>
<dbReference type="PROSITE" id="PS50240">
    <property type="entry name" value="TRYPSIN_DOM"/>
    <property type="match status" value="1"/>
</dbReference>
<proteinExistence type="predicted"/>
<keyword evidence="5" id="KW-0865">Zymogen</keyword>
<evidence type="ECO:0000256" key="3">
    <source>
        <dbReference type="ARBA" id="ARBA00022801"/>
    </source>
</evidence>
<dbReference type="AlphaFoldDB" id="A0A674J4W0"/>
<reference evidence="8" key="1">
    <citation type="submission" date="2025-08" db="UniProtKB">
        <authorList>
            <consortium name="Ensembl"/>
        </authorList>
    </citation>
    <scope>IDENTIFICATION</scope>
</reference>
<dbReference type="PRINTS" id="PR00722">
    <property type="entry name" value="CHYMOTRYPSIN"/>
</dbReference>
<keyword evidence="9" id="KW-1185">Reference proteome</keyword>
<dbReference type="SUPFAM" id="SSF50494">
    <property type="entry name" value="Trypsin-like serine proteases"/>
    <property type="match status" value="1"/>
</dbReference>
<evidence type="ECO:0000256" key="6">
    <source>
        <dbReference type="ARBA" id="ARBA00023157"/>
    </source>
</evidence>
<evidence type="ECO:0000313" key="9">
    <source>
        <dbReference type="Proteomes" id="UP000472274"/>
    </source>
</evidence>
<dbReference type="Proteomes" id="UP000472274">
    <property type="component" value="Unplaced"/>
</dbReference>
<dbReference type="InterPro" id="IPR001254">
    <property type="entry name" value="Trypsin_dom"/>
</dbReference>
<dbReference type="Gene3D" id="2.40.10.10">
    <property type="entry name" value="Trypsin-like serine proteases"/>
    <property type="match status" value="2"/>
</dbReference>
<dbReference type="PROSITE" id="PS00135">
    <property type="entry name" value="TRYPSIN_SER"/>
    <property type="match status" value="1"/>
</dbReference>
<dbReference type="InParanoid" id="A0A674J4W0"/>
<dbReference type="Ensembl" id="ENSTMTT00000016132.1">
    <property type="protein sequence ID" value="ENSTMTP00000015578.1"/>
    <property type="gene ID" value="ENSTMTG00000011401.1"/>
</dbReference>
<dbReference type="InterPro" id="IPR001314">
    <property type="entry name" value="Peptidase_S1A"/>
</dbReference>
<dbReference type="InterPro" id="IPR033116">
    <property type="entry name" value="TRYPSIN_SER"/>
</dbReference>
<keyword evidence="1" id="KW-0645">Protease</keyword>
<evidence type="ECO:0000259" key="7">
    <source>
        <dbReference type="PROSITE" id="PS50240"/>
    </source>
</evidence>
<dbReference type="CDD" id="cd00190">
    <property type="entry name" value="Tryp_SPc"/>
    <property type="match status" value="1"/>
</dbReference>
<organism evidence="8 9">
    <name type="scientific">Terrapene triunguis</name>
    <name type="common">Three-toed box turtle</name>
    <dbReference type="NCBI Taxonomy" id="2587831"/>
    <lineage>
        <taxon>Eukaryota</taxon>
        <taxon>Metazoa</taxon>
        <taxon>Chordata</taxon>
        <taxon>Craniata</taxon>
        <taxon>Vertebrata</taxon>
        <taxon>Euteleostomi</taxon>
        <taxon>Archelosauria</taxon>
        <taxon>Testudinata</taxon>
        <taxon>Testudines</taxon>
        <taxon>Cryptodira</taxon>
        <taxon>Durocryptodira</taxon>
        <taxon>Testudinoidea</taxon>
        <taxon>Emydidae</taxon>
        <taxon>Terrapene</taxon>
    </lineage>
</organism>
<keyword evidence="2" id="KW-0732">Signal</keyword>
<sequence>IQPVRLSVPFGGLPGEIIGGKKAKPHSRPYMAYLDIRDGDKRSRCGGFLVAENFVLMAAHCNGDEITVTLGAHNIRKREWSQQKIPVRSQILHPRYNRDICNNDIMLLQLAHQARLSDQVQLTPLPCYGNKVIPGSVCSVAGWGHMSVSPGNTSDVLMEVVLEVMEDKVCSRHFNNQYKPGTMLCTGDQRGRKSSFQGDSGGPLVCGRVAQGIVSFGPNDASPPEVYTRVSQFIPWIKAMIGKLQAWDPLEFSLHA</sequence>
<dbReference type="InterPro" id="IPR009003">
    <property type="entry name" value="Peptidase_S1_PA"/>
</dbReference>
<name>A0A674J4W0_9SAUR</name>
<keyword evidence="4" id="KW-0720">Serine protease</keyword>
<feature type="domain" description="Peptidase S1" evidence="7">
    <location>
        <begin position="17"/>
        <end position="242"/>
    </location>
</feature>
<evidence type="ECO:0000256" key="2">
    <source>
        <dbReference type="ARBA" id="ARBA00022729"/>
    </source>
</evidence>
<dbReference type="GO" id="GO:0006508">
    <property type="term" value="P:proteolysis"/>
    <property type="evidence" value="ECO:0007669"/>
    <property type="project" value="UniProtKB-KW"/>
</dbReference>
<dbReference type="Pfam" id="PF00089">
    <property type="entry name" value="Trypsin"/>
    <property type="match status" value="1"/>
</dbReference>
<gene>
    <name evidence="8" type="primary">LOC113409215</name>
</gene>
<dbReference type="GO" id="GO:0004252">
    <property type="term" value="F:serine-type endopeptidase activity"/>
    <property type="evidence" value="ECO:0007669"/>
    <property type="project" value="InterPro"/>
</dbReference>
<reference evidence="8" key="2">
    <citation type="submission" date="2025-09" db="UniProtKB">
        <authorList>
            <consortium name="Ensembl"/>
        </authorList>
    </citation>
    <scope>IDENTIFICATION</scope>
</reference>
<dbReference type="InterPro" id="IPR043504">
    <property type="entry name" value="Peptidase_S1_PA_chymotrypsin"/>
</dbReference>
<protein>
    <submittedName>
        <fullName evidence="8">Mast cell protease 1A-like</fullName>
    </submittedName>
</protein>
<keyword evidence="6" id="KW-1015">Disulfide bond</keyword>